<dbReference type="AlphaFoldDB" id="A0A5C3MEB0"/>
<dbReference type="InterPro" id="IPR036282">
    <property type="entry name" value="Glutathione-S-Trfase_C_sf"/>
</dbReference>
<sequence>MSSTPSVILYRYDTSPFSHKIDNILVLKNIPHHKVDVSPVLPRPEITDFLGVTYRRIPILAIGNDVYCDTSLIVSALERRFPTSRGYGSIFPCVKRTGRIDTGLLKAFSKYYADTTLFPPAPSLLPWDKVPAAFVKDRSALTGGPINVNALIESRGKSLTQLSSHLALLEEQLSDGREWLFDTELPGLADISVHFIFAWIRGFRGTESLFDEAQFPNALKWLTRVSAFIEKKKADQAAPTNIKANNAADIIVSAPYEAYDFVGFDVVEAERLGLKAGDQIQVAPDDTGRNYPTVGKLVALNKEEVVIEVYGSKGLVRVHFPRLAFTARAVAKGKL</sequence>
<proteinExistence type="predicted"/>
<dbReference type="PANTHER" id="PTHR12782">
    <property type="entry name" value="MICROSOMAL PROSTAGLANDIN E SYNTHASE-2"/>
    <property type="match status" value="1"/>
</dbReference>
<dbReference type="PANTHER" id="PTHR12782:SF5">
    <property type="entry name" value="PROSTAGLANDIN E SYNTHASE 2"/>
    <property type="match status" value="1"/>
</dbReference>
<evidence type="ECO:0008006" key="5">
    <source>
        <dbReference type="Google" id="ProtNLM"/>
    </source>
</evidence>
<dbReference type="Gene3D" id="3.40.30.110">
    <property type="match status" value="1"/>
</dbReference>
<dbReference type="PROSITE" id="PS50405">
    <property type="entry name" value="GST_CTER"/>
    <property type="match status" value="1"/>
</dbReference>
<evidence type="ECO:0000313" key="4">
    <source>
        <dbReference type="Proteomes" id="UP000308652"/>
    </source>
</evidence>
<dbReference type="Gene3D" id="1.20.1050.10">
    <property type="match status" value="1"/>
</dbReference>
<feature type="domain" description="GST C-terminal" evidence="2">
    <location>
        <begin position="102"/>
        <end position="250"/>
    </location>
</feature>
<dbReference type="STRING" id="68775.A0A5C3MEB0"/>
<dbReference type="PROSITE" id="PS50404">
    <property type="entry name" value="GST_NTER"/>
    <property type="match status" value="1"/>
</dbReference>
<keyword evidence="4" id="KW-1185">Reference proteome</keyword>
<evidence type="ECO:0000313" key="3">
    <source>
        <dbReference type="EMBL" id="TFK43570.1"/>
    </source>
</evidence>
<organism evidence="3 4">
    <name type="scientific">Crucibulum laeve</name>
    <dbReference type="NCBI Taxonomy" id="68775"/>
    <lineage>
        <taxon>Eukaryota</taxon>
        <taxon>Fungi</taxon>
        <taxon>Dikarya</taxon>
        <taxon>Basidiomycota</taxon>
        <taxon>Agaricomycotina</taxon>
        <taxon>Agaricomycetes</taxon>
        <taxon>Agaricomycetidae</taxon>
        <taxon>Agaricales</taxon>
        <taxon>Agaricineae</taxon>
        <taxon>Nidulariaceae</taxon>
        <taxon>Crucibulum</taxon>
    </lineage>
</organism>
<dbReference type="Pfam" id="PF13417">
    <property type="entry name" value="GST_N_3"/>
    <property type="match status" value="1"/>
</dbReference>
<reference evidence="3 4" key="1">
    <citation type="journal article" date="2019" name="Nat. Ecol. Evol.">
        <title>Megaphylogeny resolves global patterns of mushroom evolution.</title>
        <authorList>
            <person name="Varga T."/>
            <person name="Krizsan K."/>
            <person name="Foldi C."/>
            <person name="Dima B."/>
            <person name="Sanchez-Garcia M."/>
            <person name="Sanchez-Ramirez S."/>
            <person name="Szollosi G.J."/>
            <person name="Szarkandi J.G."/>
            <person name="Papp V."/>
            <person name="Albert L."/>
            <person name="Andreopoulos W."/>
            <person name="Angelini C."/>
            <person name="Antonin V."/>
            <person name="Barry K.W."/>
            <person name="Bougher N.L."/>
            <person name="Buchanan P."/>
            <person name="Buyck B."/>
            <person name="Bense V."/>
            <person name="Catcheside P."/>
            <person name="Chovatia M."/>
            <person name="Cooper J."/>
            <person name="Damon W."/>
            <person name="Desjardin D."/>
            <person name="Finy P."/>
            <person name="Geml J."/>
            <person name="Haridas S."/>
            <person name="Hughes K."/>
            <person name="Justo A."/>
            <person name="Karasinski D."/>
            <person name="Kautmanova I."/>
            <person name="Kiss B."/>
            <person name="Kocsube S."/>
            <person name="Kotiranta H."/>
            <person name="LaButti K.M."/>
            <person name="Lechner B.E."/>
            <person name="Liimatainen K."/>
            <person name="Lipzen A."/>
            <person name="Lukacs Z."/>
            <person name="Mihaltcheva S."/>
            <person name="Morgado L.N."/>
            <person name="Niskanen T."/>
            <person name="Noordeloos M.E."/>
            <person name="Ohm R.A."/>
            <person name="Ortiz-Santana B."/>
            <person name="Ovrebo C."/>
            <person name="Racz N."/>
            <person name="Riley R."/>
            <person name="Savchenko A."/>
            <person name="Shiryaev A."/>
            <person name="Soop K."/>
            <person name="Spirin V."/>
            <person name="Szebenyi C."/>
            <person name="Tomsovsky M."/>
            <person name="Tulloss R.E."/>
            <person name="Uehling J."/>
            <person name="Grigoriev I.V."/>
            <person name="Vagvolgyi C."/>
            <person name="Papp T."/>
            <person name="Martin F.M."/>
            <person name="Miettinen O."/>
            <person name="Hibbett D.S."/>
            <person name="Nagy L.G."/>
        </authorList>
    </citation>
    <scope>NUCLEOTIDE SEQUENCE [LARGE SCALE GENOMIC DNA]</scope>
    <source>
        <strain evidence="3 4">CBS 166.37</strain>
    </source>
</reference>
<dbReference type="InterPro" id="IPR036249">
    <property type="entry name" value="Thioredoxin-like_sf"/>
</dbReference>
<dbReference type="GO" id="GO:0005739">
    <property type="term" value="C:mitochondrion"/>
    <property type="evidence" value="ECO:0007669"/>
    <property type="project" value="TreeGrafter"/>
</dbReference>
<gene>
    <name evidence="3" type="ORF">BDQ12DRAFT_731573</name>
</gene>
<dbReference type="OrthoDB" id="202840at2759"/>
<dbReference type="Pfam" id="PF25907">
    <property type="entry name" value="DUF7962"/>
    <property type="match status" value="1"/>
</dbReference>
<dbReference type="EMBL" id="ML213591">
    <property type="protein sequence ID" value="TFK43570.1"/>
    <property type="molecule type" value="Genomic_DNA"/>
</dbReference>
<accession>A0A5C3MEB0</accession>
<dbReference type="InterPro" id="IPR058268">
    <property type="entry name" value="DUF7962"/>
</dbReference>
<dbReference type="SUPFAM" id="SSF52833">
    <property type="entry name" value="Thioredoxin-like"/>
    <property type="match status" value="1"/>
</dbReference>
<name>A0A5C3MEB0_9AGAR</name>
<dbReference type="Proteomes" id="UP000308652">
    <property type="component" value="Unassembled WGS sequence"/>
</dbReference>
<protein>
    <recommendedName>
        <fullName evidence="5">GST N-terminal domain-containing protein</fullName>
    </recommendedName>
</protein>
<evidence type="ECO:0000259" key="2">
    <source>
        <dbReference type="PROSITE" id="PS50405"/>
    </source>
</evidence>
<dbReference type="InterPro" id="IPR004045">
    <property type="entry name" value="Glutathione_S-Trfase_N"/>
</dbReference>
<dbReference type="InterPro" id="IPR010987">
    <property type="entry name" value="Glutathione-S-Trfase_C-like"/>
</dbReference>
<feature type="domain" description="GST N-terminal" evidence="1">
    <location>
        <begin position="5"/>
        <end position="85"/>
    </location>
</feature>
<evidence type="ECO:0000259" key="1">
    <source>
        <dbReference type="PROSITE" id="PS50404"/>
    </source>
</evidence>
<dbReference type="SUPFAM" id="SSF47616">
    <property type="entry name" value="GST C-terminal domain-like"/>
    <property type="match status" value="1"/>
</dbReference>